<evidence type="ECO:0000313" key="2">
    <source>
        <dbReference type="Proteomes" id="UP000828251"/>
    </source>
</evidence>
<gene>
    <name evidence="1" type="ORF">J1N35_011379</name>
</gene>
<sequence length="66" mass="7425">MGKRGSSKKEVAKVPAVIERIASSPKLKRRRVSVVRDFPPGWGRLTASDFGLSRQIVVDQFSRAKW</sequence>
<proteinExistence type="predicted"/>
<reference evidence="1 2" key="1">
    <citation type="journal article" date="2021" name="Plant Biotechnol. J.">
        <title>Multi-omics assisted identification of the key and species-specific regulatory components of drought-tolerant mechanisms in Gossypium stocksii.</title>
        <authorList>
            <person name="Yu D."/>
            <person name="Ke L."/>
            <person name="Zhang D."/>
            <person name="Wu Y."/>
            <person name="Sun Y."/>
            <person name="Mei J."/>
            <person name="Sun J."/>
            <person name="Sun Y."/>
        </authorList>
    </citation>
    <scope>NUCLEOTIDE SEQUENCE [LARGE SCALE GENOMIC DNA]</scope>
    <source>
        <strain evidence="2">cv. E1</strain>
        <tissue evidence="1">Leaf</tissue>
    </source>
</reference>
<name>A0A9D4ADJ4_9ROSI</name>
<dbReference type="EMBL" id="JAIQCV010000004">
    <property type="protein sequence ID" value="KAH1107611.1"/>
    <property type="molecule type" value="Genomic_DNA"/>
</dbReference>
<evidence type="ECO:0000313" key="1">
    <source>
        <dbReference type="EMBL" id="KAH1107611.1"/>
    </source>
</evidence>
<keyword evidence="2" id="KW-1185">Reference proteome</keyword>
<dbReference type="Proteomes" id="UP000828251">
    <property type="component" value="Unassembled WGS sequence"/>
</dbReference>
<accession>A0A9D4ADJ4</accession>
<organism evidence="1 2">
    <name type="scientific">Gossypium stocksii</name>
    <dbReference type="NCBI Taxonomy" id="47602"/>
    <lineage>
        <taxon>Eukaryota</taxon>
        <taxon>Viridiplantae</taxon>
        <taxon>Streptophyta</taxon>
        <taxon>Embryophyta</taxon>
        <taxon>Tracheophyta</taxon>
        <taxon>Spermatophyta</taxon>
        <taxon>Magnoliopsida</taxon>
        <taxon>eudicotyledons</taxon>
        <taxon>Gunneridae</taxon>
        <taxon>Pentapetalae</taxon>
        <taxon>rosids</taxon>
        <taxon>malvids</taxon>
        <taxon>Malvales</taxon>
        <taxon>Malvaceae</taxon>
        <taxon>Malvoideae</taxon>
        <taxon>Gossypium</taxon>
    </lineage>
</organism>
<protein>
    <submittedName>
        <fullName evidence="1">Uncharacterized protein</fullName>
    </submittedName>
</protein>
<comment type="caution">
    <text evidence="1">The sequence shown here is derived from an EMBL/GenBank/DDBJ whole genome shotgun (WGS) entry which is preliminary data.</text>
</comment>
<dbReference type="AlphaFoldDB" id="A0A9D4ADJ4"/>